<proteinExistence type="predicted"/>
<reference evidence="1 2" key="2">
    <citation type="submission" date="2017-10" db="EMBL/GenBank/DDBJ databases">
        <title>Extensive intraspecific genome diversity in a model arbuscular mycorrhizal fungus.</title>
        <authorList>
            <person name="Chen E.C.H."/>
            <person name="Morin E."/>
            <person name="Baudet D."/>
            <person name="Noel J."/>
            <person name="Ndikumana S."/>
            <person name="Charron P."/>
            <person name="St-Onge C."/>
            <person name="Giorgi J."/>
            <person name="Grigoriev I.V."/>
            <person name="Roux C."/>
            <person name="Martin F.M."/>
            <person name="Corradi N."/>
        </authorList>
    </citation>
    <scope>NUCLEOTIDE SEQUENCE [LARGE SCALE GENOMIC DNA]</scope>
    <source>
        <strain evidence="1 2">C2</strain>
    </source>
</reference>
<protein>
    <submittedName>
        <fullName evidence="1">Uncharacterized protein</fullName>
    </submittedName>
</protein>
<gene>
    <name evidence="1" type="ORF">RhiirC2_789679</name>
</gene>
<comment type="caution">
    <text evidence="1">The sequence shown here is derived from an EMBL/GenBank/DDBJ whole genome shotgun (WGS) entry which is preliminary data.</text>
</comment>
<accession>A0A2N1MMR6</accession>
<evidence type="ECO:0000313" key="1">
    <source>
        <dbReference type="EMBL" id="PKK62903.1"/>
    </source>
</evidence>
<dbReference type="EMBL" id="LLXL01001781">
    <property type="protein sequence ID" value="PKK62903.1"/>
    <property type="molecule type" value="Genomic_DNA"/>
</dbReference>
<sequence>MIQLIPMTFEFHLIEFSITFAAKTLTFGFNFLITIGAWPKVVIFESLFKILATD</sequence>
<organism evidence="1 2">
    <name type="scientific">Rhizophagus irregularis</name>
    <dbReference type="NCBI Taxonomy" id="588596"/>
    <lineage>
        <taxon>Eukaryota</taxon>
        <taxon>Fungi</taxon>
        <taxon>Fungi incertae sedis</taxon>
        <taxon>Mucoromycota</taxon>
        <taxon>Glomeromycotina</taxon>
        <taxon>Glomeromycetes</taxon>
        <taxon>Glomerales</taxon>
        <taxon>Glomeraceae</taxon>
        <taxon>Rhizophagus</taxon>
    </lineage>
</organism>
<evidence type="ECO:0000313" key="2">
    <source>
        <dbReference type="Proteomes" id="UP000233469"/>
    </source>
</evidence>
<name>A0A2N1MMR6_9GLOM</name>
<dbReference type="AlphaFoldDB" id="A0A2N1MMR6"/>
<dbReference type="Proteomes" id="UP000233469">
    <property type="component" value="Unassembled WGS sequence"/>
</dbReference>
<reference evidence="1 2" key="1">
    <citation type="submission" date="2016-04" db="EMBL/GenBank/DDBJ databases">
        <title>Genome analyses suggest a sexual origin of heterokaryosis in a supposedly ancient asexual fungus.</title>
        <authorList>
            <person name="Ropars J."/>
            <person name="Sedzielewska K."/>
            <person name="Noel J."/>
            <person name="Charron P."/>
            <person name="Farinelli L."/>
            <person name="Marton T."/>
            <person name="Kruger M."/>
            <person name="Pelin A."/>
            <person name="Brachmann A."/>
            <person name="Corradi N."/>
        </authorList>
    </citation>
    <scope>NUCLEOTIDE SEQUENCE [LARGE SCALE GENOMIC DNA]</scope>
    <source>
        <strain evidence="1 2">C2</strain>
    </source>
</reference>